<evidence type="ECO:0000313" key="3">
    <source>
        <dbReference type="Proteomes" id="UP000053558"/>
    </source>
</evidence>
<reference evidence="3" key="1">
    <citation type="journal article" date="2012" name="Science">
        <title>The Paleozoic origin of enzymatic lignin decomposition reconstructed from 31 fungal genomes.</title>
        <authorList>
            <person name="Floudas D."/>
            <person name="Binder M."/>
            <person name="Riley R."/>
            <person name="Barry K."/>
            <person name="Blanchette R.A."/>
            <person name="Henrissat B."/>
            <person name="Martinez A.T."/>
            <person name="Otillar R."/>
            <person name="Spatafora J.W."/>
            <person name="Yadav J.S."/>
            <person name="Aerts A."/>
            <person name="Benoit I."/>
            <person name="Boyd A."/>
            <person name="Carlson A."/>
            <person name="Copeland A."/>
            <person name="Coutinho P.M."/>
            <person name="de Vries R.P."/>
            <person name="Ferreira P."/>
            <person name="Findley K."/>
            <person name="Foster B."/>
            <person name="Gaskell J."/>
            <person name="Glotzer D."/>
            <person name="Gorecki P."/>
            <person name="Heitman J."/>
            <person name="Hesse C."/>
            <person name="Hori C."/>
            <person name="Igarashi K."/>
            <person name="Jurgens J.A."/>
            <person name="Kallen N."/>
            <person name="Kersten P."/>
            <person name="Kohler A."/>
            <person name="Kuees U."/>
            <person name="Kumar T.K.A."/>
            <person name="Kuo A."/>
            <person name="LaButti K."/>
            <person name="Larrondo L.F."/>
            <person name="Lindquist E."/>
            <person name="Ling A."/>
            <person name="Lombard V."/>
            <person name="Lucas S."/>
            <person name="Lundell T."/>
            <person name="Martin R."/>
            <person name="McLaughlin D.J."/>
            <person name="Morgenstern I."/>
            <person name="Morin E."/>
            <person name="Murat C."/>
            <person name="Nagy L.G."/>
            <person name="Nolan M."/>
            <person name="Ohm R.A."/>
            <person name="Patyshakuliyeva A."/>
            <person name="Rokas A."/>
            <person name="Ruiz-Duenas F.J."/>
            <person name="Sabat G."/>
            <person name="Salamov A."/>
            <person name="Samejima M."/>
            <person name="Schmutz J."/>
            <person name="Slot J.C."/>
            <person name="St John F."/>
            <person name="Stenlid J."/>
            <person name="Sun H."/>
            <person name="Sun S."/>
            <person name="Syed K."/>
            <person name="Tsang A."/>
            <person name="Wiebenga A."/>
            <person name="Young D."/>
            <person name="Pisabarro A."/>
            <person name="Eastwood D.C."/>
            <person name="Martin F."/>
            <person name="Cullen D."/>
            <person name="Grigoriev I.V."/>
            <person name="Hibbett D.S."/>
        </authorList>
    </citation>
    <scope>NUCLEOTIDE SEQUENCE [LARGE SCALE GENOMIC DNA]</scope>
    <source>
        <strain evidence="3">RWD-64-598 SS2</strain>
    </source>
</reference>
<accession>A0A5M3MJL0</accession>
<name>A0A5M3MJL0_CONPW</name>
<dbReference type="OrthoDB" id="3268830at2759"/>
<evidence type="ECO:0000313" key="2">
    <source>
        <dbReference type="EMBL" id="EIW79428.1"/>
    </source>
</evidence>
<dbReference type="RefSeq" id="XP_007771063.1">
    <property type="nucleotide sequence ID" value="XM_007772873.1"/>
</dbReference>
<feature type="region of interest" description="Disordered" evidence="1">
    <location>
        <begin position="99"/>
        <end position="125"/>
    </location>
</feature>
<organism evidence="2 3">
    <name type="scientific">Coniophora puteana (strain RWD-64-598)</name>
    <name type="common">Brown rot fungus</name>
    <dbReference type="NCBI Taxonomy" id="741705"/>
    <lineage>
        <taxon>Eukaryota</taxon>
        <taxon>Fungi</taxon>
        <taxon>Dikarya</taxon>
        <taxon>Basidiomycota</taxon>
        <taxon>Agaricomycotina</taxon>
        <taxon>Agaricomycetes</taxon>
        <taxon>Agaricomycetidae</taxon>
        <taxon>Boletales</taxon>
        <taxon>Coniophorineae</taxon>
        <taxon>Coniophoraceae</taxon>
        <taxon>Coniophora</taxon>
    </lineage>
</organism>
<protein>
    <submittedName>
        <fullName evidence="2">Uncharacterized protein</fullName>
    </submittedName>
</protein>
<feature type="region of interest" description="Disordered" evidence="1">
    <location>
        <begin position="1"/>
        <end position="25"/>
    </location>
</feature>
<dbReference type="AlphaFoldDB" id="A0A5M3MJL0"/>
<comment type="caution">
    <text evidence="2">The sequence shown here is derived from an EMBL/GenBank/DDBJ whole genome shotgun (WGS) entry which is preliminary data.</text>
</comment>
<gene>
    <name evidence="2" type="ORF">CONPUDRAFT_167177</name>
</gene>
<proteinExistence type="predicted"/>
<dbReference type="EMBL" id="JH711581">
    <property type="protein sequence ID" value="EIW79428.1"/>
    <property type="molecule type" value="Genomic_DNA"/>
</dbReference>
<dbReference type="KEGG" id="cput:CONPUDRAFT_167177"/>
<keyword evidence="3" id="KW-1185">Reference proteome</keyword>
<sequence length="203" mass="23046">MCGQPQQRALSATGDRVSQPQPQPRLSVTFSRTVEEYLRKKQLGDDPMARVLGPFALRCMKCKGEVMLSSKGVPFDPKHWIKHRARCIEEKIVKPRGRPKKRRVEELSVDEAAPASTVGAPVELSDSLSSKKQRCDATTSAPSCWARERQCEDLSRWQSWDWEELRYPVWAYKDLACNQEDIMELAVDGLPEIAVTNDKKSSE</sequence>
<dbReference type="Proteomes" id="UP000053558">
    <property type="component" value="Unassembled WGS sequence"/>
</dbReference>
<dbReference type="GeneID" id="19205715"/>
<evidence type="ECO:0000256" key="1">
    <source>
        <dbReference type="SAM" id="MobiDB-lite"/>
    </source>
</evidence>